<sequence>MEDTISLKELMQVLRKRLSMIALITLGAMIVTAIVTYFVVTPVYESSTQILVNKASDDQSMYTTNAVQTNVQLVNTYNVIIKSPSILDKVIDELKLDMTTDELNNKIEVSTEQNSQVFTLTVKDTNPYIATKIANKIGEVFKKEIKSIMKVDNVTVISKAQVPTGPVSPKPLLNIAIALVVGLMVGVGIAFLLEYLDNTIKDEQDVEQMLELPVLGVIGQIDDQELNGLNRAGKKTKRKVETVGA</sequence>
<evidence type="ECO:0000256" key="4">
    <source>
        <dbReference type="ARBA" id="ARBA00022692"/>
    </source>
</evidence>
<comment type="caution">
    <text evidence="10">The sequence shown here is derived from an EMBL/GenBank/DDBJ whole genome shotgun (WGS) entry which is preliminary data.</text>
</comment>
<protein>
    <submittedName>
        <fullName evidence="10">Putative capsular polysaccharide type 8 biosynthesis protein cap8A</fullName>
    </submittedName>
</protein>
<dbReference type="PANTHER" id="PTHR32309:SF13">
    <property type="entry name" value="FERRIC ENTEROBACTIN TRANSPORT PROTEIN FEPE"/>
    <property type="match status" value="1"/>
</dbReference>
<dbReference type="PANTHER" id="PTHR32309">
    <property type="entry name" value="TYROSINE-PROTEIN KINASE"/>
    <property type="match status" value="1"/>
</dbReference>
<evidence type="ECO:0000313" key="10">
    <source>
        <dbReference type="EMBL" id="KWZ85242.1"/>
    </source>
</evidence>
<feature type="transmembrane region" description="Helical" evidence="7">
    <location>
        <begin position="21"/>
        <end position="40"/>
    </location>
</feature>
<evidence type="ECO:0000256" key="2">
    <source>
        <dbReference type="ARBA" id="ARBA00006683"/>
    </source>
</evidence>
<evidence type="ECO:0000256" key="6">
    <source>
        <dbReference type="ARBA" id="ARBA00023136"/>
    </source>
</evidence>
<keyword evidence="6 7" id="KW-0472">Membrane</keyword>
<dbReference type="EMBL" id="LRPN01000018">
    <property type="protein sequence ID" value="KWZ85242.1"/>
    <property type="molecule type" value="Genomic_DNA"/>
</dbReference>
<dbReference type="AlphaFoldDB" id="A0A133L0T9"/>
<evidence type="ECO:0000259" key="9">
    <source>
        <dbReference type="Pfam" id="PF13807"/>
    </source>
</evidence>
<dbReference type="Pfam" id="PF02706">
    <property type="entry name" value="Wzz"/>
    <property type="match status" value="1"/>
</dbReference>
<dbReference type="InterPro" id="IPR050445">
    <property type="entry name" value="Bact_polysacc_biosynth/exp"/>
</dbReference>
<accession>A0A133L0T9</accession>
<feature type="domain" description="Tyrosine-protein kinase G-rich" evidence="9">
    <location>
        <begin position="142"/>
        <end position="192"/>
    </location>
</feature>
<organism evidence="10 11">
    <name type="scientific">Heyndrickxia coagulans</name>
    <name type="common">Weizmannia coagulans</name>
    <dbReference type="NCBI Taxonomy" id="1398"/>
    <lineage>
        <taxon>Bacteria</taxon>
        <taxon>Bacillati</taxon>
        <taxon>Bacillota</taxon>
        <taxon>Bacilli</taxon>
        <taxon>Bacillales</taxon>
        <taxon>Bacillaceae</taxon>
        <taxon>Heyndrickxia</taxon>
    </lineage>
</organism>
<dbReference type="GO" id="GO:0005886">
    <property type="term" value="C:plasma membrane"/>
    <property type="evidence" value="ECO:0007669"/>
    <property type="project" value="UniProtKB-SubCell"/>
</dbReference>
<dbReference type="InterPro" id="IPR032807">
    <property type="entry name" value="GNVR"/>
</dbReference>
<dbReference type="InterPro" id="IPR003856">
    <property type="entry name" value="LPS_length_determ_N"/>
</dbReference>
<dbReference type="RefSeq" id="WP_061086454.1">
    <property type="nucleotide sequence ID" value="NZ_KQ955800.1"/>
</dbReference>
<comment type="similarity">
    <text evidence="2">Belongs to the CpsC/CapA family.</text>
</comment>
<evidence type="ECO:0000313" key="11">
    <source>
        <dbReference type="Proteomes" id="UP000070376"/>
    </source>
</evidence>
<name>A0A133L0T9_HEYCO</name>
<dbReference type="GO" id="GO:0004713">
    <property type="term" value="F:protein tyrosine kinase activity"/>
    <property type="evidence" value="ECO:0007669"/>
    <property type="project" value="TreeGrafter"/>
</dbReference>
<feature type="transmembrane region" description="Helical" evidence="7">
    <location>
        <begin position="172"/>
        <end position="193"/>
    </location>
</feature>
<evidence type="ECO:0000256" key="7">
    <source>
        <dbReference type="SAM" id="Phobius"/>
    </source>
</evidence>
<dbReference type="Pfam" id="PF13807">
    <property type="entry name" value="GNVR"/>
    <property type="match status" value="1"/>
</dbReference>
<keyword evidence="3" id="KW-1003">Cell membrane</keyword>
<comment type="subcellular location">
    <subcellularLocation>
        <location evidence="1">Cell membrane</location>
        <topology evidence="1">Multi-pass membrane protein</topology>
    </subcellularLocation>
</comment>
<keyword evidence="4 7" id="KW-0812">Transmembrane</keyword>
<dbReference type="Proteomes" id="UP000070376">
    <property type="component" value="Unassembled WGS sequence"/>
</dbReference>
<proteinExistence type="inferred from homology"/>
<gene>
    <name evidence="10" type="ORF">HMPREF3213_00536</name>
</gene>
<evidence type="ECO:0000256" key="1">
    <source>
        <dbReference type="ARBA" id="ARBA00004651"/>
    </source>
</evidence>
<evidence type="ECO:0000256" key="5">
    <source>
        <dbReference type="ARBA" id="ARBA00022989"/>
    </source>
</evidence>
<keyword evidence="5 7" id="KW-1133">Transmembrane helix</keyword>
<evidence type="ECO:0000259" key="8">
    <source>
        <dbReference type="Pfam" id="PF02706"/>
    </source>
</evidence>
<feature type="domain" description="Polysaccharide chain length determinant N-terminal" evidence="8">
    <location>
        <begin position="3"/>
        <end position="94"/>
    </location>
</feature>
<evidence type="ECO:0000256" key="3">
    <source>
        <dbReference type="ARBA" id="ARBA00022475"/>
    </source>
</evidence>
<dbReference type="PATRIC" id="fig|1398.22.peg.532"/>
<reference evidence="11" key="1">
    <citation type="submission" date="2016-01" db="EMBL/GenBank/DDBJ databases">
        <authorList>
            <person name="Mitreva M."/>
            <person name="Pepin K.H."/>
            <person name="Mihindukulasuriya K.A."/>
            <person name="Fulton R."/>
            <person name="Fronick C."/>
            <person name="O'Laughlin M."/>
            <person name="Miner T."/>
            <person name="Herter B."/>
            <person name="Rosa B.A."/>
            <person name="Cordes M."/>
            <person name="Tomlinson C."/>
            <person name="Wollam A."/>
            <person name="Palsikar V.B."/>
            <person name="Mardis E.R."/>
            <person name="Wilson R.K."/>
        </authorList>
    </citation>
    <scope>NUCLEOTIDE SEQUENCE [LARGE SCALE GENOMIC DNA]</scope>
    <source>
        <strain evidence="11">GED7749B</strain>
    </source>
</reference>